<dbReference type="EMBL" id="JACHGF010000002">
    <property type="protein sequence ID" value="MBB5283687.1"/>
    <property type="molecule type" value="Genomic_DNA"/>
</dbReference>
<keyword evidence="2" id="KW-1185">Reference proteome</keyword>
<sequence length="243" mass="27903">MLKSTNLLIITASLLIISCSGEKAVIESPVVSKTQLVLKTENERGNLRMVPYNHNMHGVSLNVDNHEQIMRTMYQAKLFVAENNLHPNSTHEKGGIGPLSWQEQDNLARSFLAKYDQDPYAFFYRQEVAQKMITHTDLLADPSEGAIATLEFYVNLMVDEGMYSPGLYFYTLTRLKNHWPKSRVKETVKKVLSESEKYATKDKATAFEYEKHAGTDKLSAEMVVYFEEVNRLNQLYAQRLQRL</sequence>
<comment type="caution">
    <text evidence="1">The sequence shown here is derived from an EMBL/GenBank/DDBJ whole genome shotgun (WGS) entry which is preliminary data.</text>
</comment>
<name>A0A840TPM9_9BACT</name>
<proteinExistence type="predicted"/>
<keyword evidence="1" id="KW-0687">Ribonucleoprotein</keyword>
<dbReference type="PROSITE" id="PS51257">
    <property type="entry name" value="PROKAR_LIPOPROTEIN"/>
    <property type="match status" value="1"/>
</dbReference>
<dbReference type="Proteomes" id="UP000557307">
    <property type="component" value="Unassembled WGS sequence"/>
</dbReference>
<keyword evidence="1" id="KW-0689">Ribosomal protein</keyword>
<accession>A0A840TPM9</accession>
<evidence type="ECO:0000313" key="2">
    <source>
        <dbReference type="Proteomes" id="UP000557307"/>
    </source>
</evidence>
<organism evidence="1 2">
    <name type="scientific">Rhabdobacter roseus</name>
    <dbReference type="NCBI Taxonomy" id="1655419"/>
    <lineage>
        <taxon>Bacteria</taxon>
        <taxon>Pseudomonadati</taxon>
        <taxon>Bacteroidota</taxon>
        <taxon>Cytophagia</taxon>
        <taxon>Cytophagales</taxon>
        <taxon>Cytophagaceae</taxon>
        <taxon>Rhabdobacter</taxon>
    </lineage>
</organism>
<dbReference type="GO" id="GO:0005840">
    <property type="term" value="C:ribosome"/>
    <property type="evidence" value="ECO:0007669"/>
    <property type="project" value="UniProtKB-KW"/>
</dbReference>
<dbReference type="RefSeq" id="WP_184173291.1">
    <property type="nucleotide sequence ID" value="NZ_JACHGF010000002.1"/>
</dbReference>
<gene>
    <name evidence="1" type="ORF">HNQ92_001813</name>
</gene>
<reference evidence="1 2" key="1">
    <citation type="submission" date="2020-08" db="EMBL/GenBank/DDBJ databases">
        <title>Genomic Encyclopedia of Type Strains, Phase IV (KMG-IV): sequencing the most valuable type-strain genomes for metagenomic binning, comparative biology and taxonomic classification.</title>
        <authorList>
            <person name="Goeker M."/>
        </authorList>
    </citation>
    <scope>NUCLEOTIDE SEQUENCE [LARGE SCALE GENOMIC DNA]</scope>
    <source>
        <strain evidence="1 2">DSM 105074</strain>
    </source>
</reference>
<evidence type="ECO:0000313" key="1">
    <source>
        <dbReference type="EMBL" id="MBB5283687.1"/>
    </source>
</evidence>
<protein>
    <submittedName>
        <fullName evidence="1">Ribosomal protein S20</fullName>
    </submittedName>
</protein>
<dbReference type="AlphaFoldDB" id="A0A840TPM9"/>